<dbReference type="AlphaFoldDB" id="A0A285BBC4"/>
<evidence type="ECO:0000313" key="1">
    <source>
        <dbReference type="EMBL" id="SNU38185.1"/>
    </source>
</evidence>
<proteinExistence type="predicted"/>
<protein>
    <submittedName>
        <fullName evidence="1">Uncharacterized protein</fullName>
    </submittedName>
</protein>
<gene>
    <name evidence="1" type="ORF">KOSB73_70172</name>
</gene>
<accession>A0A285BBC4</accession>
<dbReference type="Proteomes" id="UP000220639">
    <property type="component" value="Unassembled WGS sequence"/>
</dbReference>
<sequence length="60" mass="6569">MAEERASTALGFIDPMAPVRLIRDFTYIILMNTAVKKEEIIYDAGKRRSTPNRGSGPAAG</sequence>
<evidence type="ECO:0000313" key="2">
    <source>
        <dbReference type="Proteomes" id="UP000220639"/>
    </source>
</evidence>
<name>A0A285BBC4_9ENTR</name>
<organism evidence="1 2">
    <name type="scientific">Klebsiella grimontii</name>
    <dbReference type="NCBI Taxonomy" id="2058152"/>
    <lineage>
        <taxon>Bacteria</taxon>
        <taxon>Pseudomonadati</taxon>
        <taxon>Pseudomonadota</taxon>
        <taxon>Gammaproteobacteria</taxon>
        <taxon>Enterobacterales</taxon>
        <taxon>Enterobacteriaceae</taxon>
        <taxon>Klebsiella/Raoultella group</taxon>
        <taxon>Klebsiella</taxon>
    </lineage>
</organism>
<reference evidence="2" key="1">
    <citation type="submission" date="2017-08" db="EMBL/GenBank/DDBJ databases">
        <authorList>
            <person name="Brisse S."/>
        </authorList>
    </citation>
    <scope>NUCLEOTIDE SEQUENCE [LARGE SCALE GENOMIC DNA]</scope>
    <source>
        <strain evidence="2">06D021</strain>
    </source>
</reference>
<dbReference type="EMBL" id="FZTC01000052">
    <property type="protein sequence ID" value="SNU38185.1"/>
    <property type="molecule type" value="Genomic_DNA"/>
</dbReference>